<dbReference type="EMBL" id="AVOT02070917">
    <property type="protein sequence ID" value="MBW0561370.1"/>
    <property type="molecule type" value="Genomic_DNA"/>
</dbReference>
<keyword evidence="2" id="KW-1185">Reference proteome</keyword>
<organism evidence="1 2">
    <name type="scientific">Austropuccinia psidii MF-1</name>
    <dbReference type="NCBI Taxonomy" id="1389203"/>
    <lineage>
        <taxon>Eukaryota</taxon>
        <taxon>Fungi</taxon>
        <taxon>Dikarya</taxon>
        <taxon>Basidiomycota</taxon>
        <taxon>Pucciniomycotina</taxon>
        <taxon>Pucciniomycetes</taxon>
        <taxon>Pucciniales</taxon>
        <taxon>Sphaerophragmiaceae</taxon>
        <taxon>Austropuccinia</taxon>
    </lineage>
</organism>
<dbReference type="AlphaFoldDB" id="A0A9Q3JGV6"/>
<protein>
    <submittedName>
        <fullName evidence="1">Uncharacterized protein</fullName>
    </submittedName>
</protein>
<name>A0A9Q3JGV6_9BASI</name>
<sequence>MLFINSLPQDIFLRASFILSLFFAHTAKVATTAQTSSLDYNKATAFISGVTPSEPVKPTGSVTDPTPGKLPDFNWDSILKKQNVTCSLSYGTFNFKYEDSVSCSDSNGTEFMCQMSKCQGIETDPKCTTKKGVISFENCAKLNGPNKLPKLFTRFWPTAFQYNLKTSALTVWRGYDVSQEYYAGEIICADGKTLNTQRPKCLVCTQKAFTSLN</sequence>
<proteinExistence type="predicted"/>
<comment type="caution">
    <text evidence="1">The sequence shown here is derived from an EMBL/GenBank/DDBJ whole genome shotgun (WGS) entry which is preliminary data.</text>
</comment>
<accession>A0A9Q3JGV6</accession>
<evidence type="ECO:0000313" key="1">
    <source>
        <dbReference type="EMBL" id="MBW0561370.1"/>
    </source>
</evidence>
<reference evidence="1" key="1">
    <citation type="submission" date="2021-03" db="EMBL/GenBank/DDBJ databases">
        <title>Draft genome sequence of rust myrtle Austropuccinia psidii MF-1, a brazilian biotype.</title>
        <authorList>
            <person name="Quecine M.C."/>
            <person name="Pachon D.M.R."/>
            <person name="Bonatelli M.L."/>
            <person name="Correr F.H."/>
            <person name="Franceschini L.M."/>
            <person name="Leite T.F."/>
            <person name="Margarido G.R.A."/>
            <person name="Almeida C.A."/>
            <person name="Ferrarezi J.A."/>
            <person name="Labate C.A."/>
        </authorList>
    </citation>
    <scope>NUCLEOTIDE SEQUENCE</scope>
    <source>
        <strain evidence="1">MF-1</strain>
    </source>
</reference>
<dbReference type="Proteomes" id="UP000765509">
    <property type="component" value="Unassembled WGS sequence"/>
</dbReference>
<gene>
    <name evidence="1" type="ORF">O181_101085</name>
</gene>
<evidence type="ECO:0000313" key="2">
    <source>
        <dbReference type="Proteomes" id="UP000765509"/>
    </source>
</evidence>